<dbReference type="EMBL" id="RJTM01000179">
    <property type="protein sequence ID" value="RNL69976.1"/>
    <property type="molecule type" value="Genomic_DNA"/>
</dbReference>
<keyword evidence="1" id="KW-0732">Signal</keyword>
<name>A0A3N0D3D2_SINP1</name>
<comment type="caution">
    <text evidence="2">The sequence shown here is derived from an EMBL/GenBank/DDBJ whole genome shotgun (WGS) entry which is preliminary data.</text>
</comment>
<gene>
    <name evidence="2" type="ORF">ED312_22155</name>
</gene>
<evidence type="ECO:0000256" key="1">
    <source>
        <dbReference type="SAM" id="SignalP"/>
    </source>
</evidence>
<keyword evidence="3" id="KW-1185">Reference proteome</keyword>
<dbReference type="AlphaFoldDB" id="A0A3N0D3D2"/>
<dbReference type="InterPro" id="IPR010870">
    <property type="entry name" value="Porin_O/P"/>
</dbReference>
<organism evidence="2 3">
    <name type="scientific">Sinomicrobium pectinilyticum</name>
    <dbReference type="NCBI Taxonomy" id="1084421"/>
    <lineage>
        <taxon>Bacteria</taxon>
        <taxon>Pseudomonadati</taxon>
        <taxon>Bacteroidota</taxon>
        <taxon>Flavobacteriia</taxon>
        <taxon>Flavobacteriales</taxon>
        <taxon>Flavobacteriaceae</taxon>
        <taxon>Sinomicrobium</taxon>
    </lineage>
</organism>
<dbReference type="RefSeq" id="WP_123218204.1">
    <property type="nucleotide sequence ID" value="NZ_RJTM01000179.1"/>
</dbReference>
<evidence type="ECO:0000313" key="2">
    <source>
        <dbReference type="EMBL" id="RNL69976.1"/>
    </source>
</evidence>
<proteinExistence type="predicted"/>
<protein>
    <submittedName>
        <fullName evidence="2">Porin</fullName>
    </submittedName>
</protein>
<feature type="signal peptide" evidence="1">
    <location>
        <begin position="1"/>
        <end position="25"/>
    </location>
</feature>
<dbReference type="Proteomes" id="UP000267469">
    <property type="component" value="Unassembled WGS sequence"/>
</dbReference>
<accession>A0A3N0D3D2</accession>
<feature type="chain" id="PRO_5018023777" evidence="1">
    <location>
        <begin position="26"/>
        <end position="406"/>
    </location>
</feature>
<dbReference type="InterPro" id="IPR023614">
    <property type="entry name" value="Porin_dom_sf"/>
</dbReference>
<dbReference type="OrthoDB" id="5442696at2"/>
<sequence>MTDHTFFRSPAFLVICLFFALHASAQQAEKDTIPPSWKIGYGDRGFELKSSDDRYSLQIQGRVQFRFATPDDQDPVTFDDYNGGNNNLFEVNRARLKVGGNAYQPWLKYYWEYELQRSNLLDFRVMVEKWDWFKLKVGQWKVEYSRERRISSGEQGLMDRSIINRPFTVDRQQGVELYGRLKNGGTLDFSYWAGVFTGTGRGSDSNDDGHLMYFGRIQWNVFGEDLGFKSSDFEFHRKPQAIIALAGITNRSPYTRFSQSGGGYLNGFEDGVASQYRVNQYNLETAFVYNGFSWQSEWHHKDIIDRLTETNDLTTMEGFYLQAGYLANSTFEWWPRQLEIAGRYARFTPDTDLKNDFQEEATLAFNWFFKEHKNKLTLEISHFDYELANNGIDDKVRFRVQWDISF</sequence>
<evidence type="ECO:0000313" key="3">
    <source>
        <dbReference type="Proteomes" id="UP000267469"/>
    </source>
</evidence>
<reference evidence="2 3" key="1">
    <citation type="submission" date="2018-10" db="EMBL/GenBank/DDBJ databases">
        <title>Sinomicrobium pectinilyticum sp. nov., a pectinase-producing bacterium isolated from alkaline and saline soil, and emended description of the genus Sinomicrobium.</title>
        <authorList>
            <person name="Cheng B."/>
            <person name="Li C."/>
            <person name="Lai Q."/>
            <person name="Du M."/>
            <person name="Shao Z."/>
            <person name="Xu P."/>
            <person name="Yang C."/>
        </authorList>
    </citation>
    <scope>NUCLEOTIDE SEQUENCE [LARGE SCALE GENOMIC DNA]</scope>
    <source>
        <strain evidence="2 3">5DNS001</strain>
    </source>
</reference>
<dbReference type="Gene3D" id="2.40.160.10">
    <property type="entry name" value="Porin"/>
    <property type="match status" value="1"/>
</dbReference>
<dbReference type="Pfam" id="PF07396">
    <property type="entry name" value="Porin_O_P"/>
    <property type="match status" value="1"/>
</dbReference>